<dbReference type="InterPro" id="IPR055154">
    <property type="entry name" value="GULLO2-like_C"/>
</dbReference>
<comment type="similarity">
    <text evidence="2">Belongs to the oxygen-dependent FAD-linked oxidoreductase family.</text>
</comment>
<dbReference type="InterPro" id="IPR007173">
    <property type="entry name" value="ALO_C"/>
</dbReference>
<feature type="domain" description="FAD-binding PCMH-type" evidence="7">
    <location>
        <begin position="31"/>
        <end position="238"/>
    </location>
</feature>
<dbReference type="InterPro" id="IPR050432">
    <property type="entry name" value="FAD-linked_Oxidoreductases_BP"/>
</dbReference>
<dbReference type="PANTHER" id="PTHR13878:SF67">
    <property type="entry name" value="L-GULONOLACTONE OXIDASE 5"/>
    <property type="match status" value="1"/>
</dbReference>
<dbReference type="GO" id="GO:0003885">
    <property type="term" value="F:D-arabinono-1,4-lactone oxidase activity"/>
    <property type="evidence" value="ECO:0007669"/>
    <property type="project" value="InterPro"/>
</dbReference>
<comment type="catalytic activity">
    <reaction evidence="6">
        <text>L-gulono-1,4-lactone + O2 = L-ascorbate + H2O2 + H(+)</text>
        <dbReference type="Rhea" id="RHEA:32363"/>
        <dbReference type="ChEBI" id="CHEBI:15378"/>
        <dbReference type="ChEBI" id="CHEBI:15379"/>
        <dbReference type="ChEBI" id="CHEBI:16240"/>
        <dbReference type="ChEBI" id="CHEBI:17587"/>
        <dbReference type="ChEBI" id="CHEBI:38290"/>
        <dbReference type="EC" id="1.1.3.8"/>
    </reaction>
</comment>
<dbReference type="Gene3D" id="3.30.465.10">
    <property type="match status" value="2"/>
</dbReference>
<dbReference type="NCBIfam" id="TIGR01677">
    <property type="entry name" value="pln_FAD_oxido"/>
    <property type="match status" value="1"/>
</dbReference>
<organism evidence="8 9">
    <name type="scientific">Cannabis sativa</name>
    <name type="common">Hemp</name>
    <name type="synonym">Marijuana</name>
    <dbReference type="NCBI Taxonomy" id="3483"/>
    <lineage>
        <taxon>Eukaryota</taxon>
        <taxon>Viridiplantae</taxon>
        <taxon>Streptophyta</taxon>
        <taxon>Embryophyta</taxon>
        <taxon>Tracheophyta</taxon>
        <taxon>Spermatophyta</taxon>
        <taxon>Magnoliopsida</taxon>
        <taxon>eudicotyledons</taxon>
        <taxon>Gunneridae</taxon>
        <taxon>Pentapetalae</taxon>
        <taxon>rosids</taxon>
        <taxon>fabids</taxon>
        <taxon>Rosales</taxon>
        <taxon>Cannabaceae</taxon>
        <taxon>Cannabis</taxon>
    </lineage>
</organism>
<gene>
    <name evidence="8" type="ORF">G4B88_013784</name>
</gene>
<accession>A0A7J6I0C0</accession>
<evidence type="ECO:0000256" key="4">
    <source>
        <dbReference type="ARBA" id="ARBA00022644"/>
    </source>
</evidence>
<keyword evidence="9" id="KW-1185">Reference proteome</keyword>
<proteinExistence type="inferred from homology"/>
<feature type="non-terminal residue" evidence="8">
    <location>
        <position position="1"/>
    </location>
</feature>
<dbReference type="InterPro" id="IPR016169">
    <property type="entry name" value="FAD-bd_PCMH_sub2"/>
</dbReference>
<evidence type="ECO:0000313" key="8">
    <source>
        <dbReference type="EMBL" id="KAF4400943.1"/>
    </source>
</evidence>
<reference evidence="8 9" key="1">
    <citation type="journal article" date="2020" name="bioRxiv">
        <title>Sequence and annotation of 42 cannabis genomes reveals extensive copy number variation in cannabinoid synthesis and pathogen resistance genes.</title>
        <authorList>
            <person name="Mckernan K.J."/>
            <person name="Helbert Y."/>
            <person name="Kane L.T."/>
            <person name="Ebling H."/>
            <person name="Zhang L."/>
            <person name="Liu B."/>
            <person name="Eaton Z."/>
            <person name="Mclaughlin S."/>
            <person name="Kingan S."/>
            <person name="Baybayan P."/>
            <person name="Concepcion G."/>
            <person name="Jordan M."/>
            <person name="Riva A."/>
            <person name="Barbazuk W."/>
            <person name="Harkins T."/>
        </authorList>
    </citation>
    <scope>NUCLEOTIDE SEQUENCE [LARGE SCALE GENOMIC DNA]</scope>
    <source>
        <strain evidence="9">cv. Jamaican Lion 4</strain>
        <tissue evidence="8">Leaf</tissue>
    </source>
</reference>
<evidence type="ECO:0000256" key="1">
    <source>
        <dbReference type="ARBA" id="ARBA00005147"/>
    </source>
</evidence>
<dbReference type="PROSITE" id="PS51387">
    <property type="entry name" value="FAD_PCMH"/>
    <property type="match status" value="2"/>
</dbReference>
<evidence type="ECO:0000313" key="9">
    <source>
        <dbReference type="Proteomes" id="UP000583929"/>
    </source>
</evidence>
<dbReference type="GO" id="GO:0019853">
    <property type="term" value="P:L-ascorbic acid biosynthetic process"/>
    <property type="evidence" value="ECO:0007669"/>
    <property type="project" value="UniProtKB-UniPathway"/>
</dbReference>
<evidence type="ECO:0000256" key="2">
    <source>
        <dbReference type="ARBA" id="ARBA00005466"/>
    </source>
</evidence>
<dbReference type="PANTHER" id="PTHR13878">
    <property type="entry name" value="GULONOLACTONE OXIDASE"/>
    <property type="match status" value="1"/>
</dbReference>
<keyword evidence="4" id="KW-0060">Ascorbate biosynthesis</keyword>
<dbReference type="EMBL" id="JAATIQ010000013">
    <property type="protein sequence ID" value="KAF4400943.1"/>
    <property type="molecule type" value="Genomic_DNA"/>
</dbReference>
<sequence>YSTPPEEPITCTNGNSKCTITNSYGIFPDRTICRAGSAAYPTSEAELIATVADGTRRGLKMKATTQFSHSIPKLVCPGGEDGLLISTERLNKVLNIDTNAMTMTVESGVTLRDLISEAAKAKLALPYTPYWWGLTVGGMLGTGAHGSTLWGKGSAVHDYVIGLTIVSPGSEVDGFVKVRQLKEGDEELNAAKVTFKLEALFKRSISYVSKDDSNLGDEIGSFGRKHEFADITWYPAQQKVFYRVDDRVSSNTSGNGLYDFIPFRSSPSVVLALARLTVIGSQHKVQASGTCLDSLEDASITACAWDPNIKGEFFHQTTFSVALSSAKSFIQDVQELVKLKPKALCGIERYNGILMRYVTASTAYLGKDGDAIDFDITYYRSKDPLVPRLYEDILEEIEQLAMFKYGALPHWGKNRNIAFEGVLNKYKNGKEFLKVKKAYDPLGLFSSEWSDQVLGLKDGLSIVKKGCALEGLCRCTEDVHCAPSKDYFCRPGKIYSDAKDLKNLRSLLYSVAEHFELSYSSDDQTQMTSTQNKQAMSLLISSKMSPLLGLLISLLLISVAYSTPPEKPITCTNGNSKCTITNSIDIFPDRTICRAGFAAYPTSEAELIATVADGTRRGLKMKATTQLSHSIPKLVCPGGEDGLLISTERLYKVLNIDMNAMTMTVESGVMLRDLISEAAKAKLALPYTHYWWGLTVGGMLGTGAHGSTLWGKGSAVHDYVIGLTIVSPGSEVDGFVKVRQLKEGDEELNAAKVLEIDTHFYNTKLSLEFSTHL</sequence>
<dbReference type="Proteomes" id="UP000583929">
    <property type="component" value="Unassembled WGS sequence"/>
</dbReference>
<dbReference type="GO" id="GO:0016020">
    <property type="term" value="C:membrane"/>
    <property type="evidence" value="ECO:0007669"/>
    <property type="project" value="InterPro"/>
</dbReference>
<keyword evidence="5" id="KW-0560">Oxidoreductase</keyword>
<dbReference type="AlphaFoldDB" id="A0A7J6I0C0"/>
<dbReference type="InterPro" id="IPR010030">
    <property type="entry name" value="GULO_Plant"/>
</dbReference>
<comment type="caution">
    <text evidence="8">The sequence shown here is derived from an EMBL/GenBank/DDBJ whole genome shotgun (WGS) entry which is preliminary data.</text>
</comment>
<dbReference type="InterPro" id="IPR036318">
    <property type="entry name" value="FAD-bd_PCMH-like_sf"/>
</dbReference>
<evidence type="ECO:0000256" key="6">
    <source>
        <dbReference type="ARBA" id="ARBA00048083"/>
    </source>
</evidence>
<dbReference type="SUPFAM" id="SSF56176">
    <property type="entry name" value="FAD-binding/transporter-associated domain-like"/>
    <property type="match status" value="2"/>
</dbReference>
<dbReference type="Pfam" id="PF22906">
    <property type="entry name" value="GULLO2-like_3rd"/>
    <property type="match status" value="1"/>
</dbReference>
<dbReference type="GO" id="GO:0050105">
    <property type="term" value="F:L-gulonolactone oxidase activity"/>
    <property type="evidence" value="ECO:0007669"/>
    <property type="project" value="UniProtKB-EC"/>
</dbReference>
<evidence type="ECO:0000256" key="3">
    <source>
        <dbReference type="ARBA" id="ARBA00013121"/>
    </source>
</evidence>
<dbReference type="EC" id="1.1.3.8" evidence="3"/>
<dbReference type="InterPro" id="IPR016166">
    <property type="entry name" value="FAD-bd_PCMH"/>
</dbReference>
<dbReference type="UniPathway" id="UPA00132"/>
<name>A0A7J6I0C0_CANSA</name>
<dbReference type="Pfam" id="PF04030">
    <property type="entry name" value="ALO"/>
    <property type="match status" value="1"/>
</dbReference>
<feature type="domain" description="FAD-binding PCMH-type" evidence="7">
    <location>
        <begin position="584"/>
        <end position="773"/>
    </location>
</feature>
<comment type="pathway">
    <text evidence="1">Cofactor biosynthesis; L-ascorbate biosynthesis.</text>
</comment>
<dbReference type="InterPro" id="IPR006094">
    <property type="entry name" value="Oxid_FAD_bind_N"/>
</dbReference>
<protein>
    <recommendedName>
        <fullName evidence="3">L-gulonolactone oxidase</fullName>
        <ecNumber evidence="3">1.1.3.8</ecNumber>
    </recommendedName>
</protein>
<dbReference type="GO" id="GO:0071949">
    <property type="term" value="F:FAD binding"/>
    <property type="evidence" value="ECO:0007669"/>
    <property type="project" value="InterPro"/>
</dbReference>
<dbReference type="Pfam" id="PF01565">
    <property type="entry name" value="FAD_binding_4"/>
    <property type="match status" value="2"/>
</dbReference>
<evidence type="ECO:0000256" key="5">
    <source>
        <dbReference type="ARBA" id="ARBA00023002"/>
    </source>
</evidence>
<evidence type="ECO:0000259" key="7">
    <source>
        <dbReference type="PROSITE" id="PS51387"/>
    </source>
</evidence>